<gene>
    <name evidence="2" type="primary">Cnig_chr_II.g6023</name>
    <name evidence="2" type="ORF">B9Z55_006023</name>
</gene>
<dbReference type="Proteomes" id="UP000230233">
    <property type="component" value="Chromosome II"/>
</dbReference>
<reference evidence="3" key="1">
    <citation type="submission" date="2017-10" db="EMBL/GenBank/DDBJ databases">
        <title>Rapid genome shrinkage in a self-fertile nematode reveals novel sperm competition proteins.</title>
        <authorList>
            <person name="Yin D."/>
            <person name="Schwarz E.M."/>
            <person name="Thomas C.G."/>
            <person name="Felde R.L."/>
            <person name="Korf I.F."/>
            <person name="Cutter A.D."/>
            <person name="Schartner C.M."/>
            <person name="Ralston E.J."/>
            <person name="Meyer B.J."/>
            <person name="Haag E.S."/>
        </authorList>
    </citation>
    <scope>NUCLEOTIDE SEQUENCE [LARGE SCALE GENOMIC DNA]</scope>
    <source>
        <strain evidence="3">JU1422</strain>
    </source>
</reference>
<feature type="region of interest" description="Disordered" evidence="1">
    <location>
        <begin position="24"/>
        <end position="75"/>
    </location>
</feature>
<sequence>MSANICVDDHELYDLFKRQSIPTERYQATDFRKAEKKNKKKKTASGQTKAPKRPATKKPTTNRPMKMVQLLQRGL</sequence>
<feature type="compositionally biased region" description="Basic residues" evidence="1">
    <location>
        <begin position="34"/>
        <end position="43"/>
    </location>
</feature>
<comment type="caution">
    <text evidence="2">The sequence shown here is derived from an EMBL/GenBank/DDBJ whole genome shotgun (WGS) entry which is preliminary data.</text>
</comment>
<evidence type="ECO:0000313" key="3">
    <source>
        <dbReference type="Proteomes" id="UP000230233"/>
    </source>
</evidence>
<keyword evidence="3" id="KW-1185">Reference proteome</keyword>
<dbReference type="AlphaFoldDB" id="A0A2G5V444"/>
<organism evidence="2 3">
    <name type="scientific">Caenorhabditis nigoni</name>
    <dbReference type="NCBI Taxonomy" id="1611254"/>
    <lineage>
        <taxon>Eukaryota</taxon>
        <taxon>Metazoa</taxon>
        <taxon>Ecdysozoa</taxon>
        <taxon>Nematoda</taxon>
        <taxon>Chromadorea</taxon>
        <taxon>Rhabditida</taxon>
        <taxon>Rhabditina</taxon>
        <taxon>Rhabditomorpha</taxon>
        <taxon>Rhabditoidea</taxon>
        <taxon>Rhabditidae</taxon>
        <taxon>Peloderinae</taxon>
        <taxon>Caenorhabditis</taxon>
    </lineage>
</organism>
<proteinExistence type="predicted"/>
<dbReference type="EMBL" id="PDUG01000002">
    <property type="protein sequence ID" value="PIC46276.1"/>
    <property type="molecule type" value="Genomic_DNA"/>
</dbReference>
<evidence type="ECO:0000313" key="2">
    <source>
        <dbReference type="EMBL" id="PIC46276.1"/>
    </source>
</evidence>
<name>A0A2G5V444_9PELO</name>
<accession>A0A2G5V444</accession>
<protein>
    <submittedName>
        <fullName evidence="2">Uncharacterized protein</fullName>
    </submittedName>
</protein>
<evidence type="ECO:0000256" key="1">
    <source>
        <dbReference type="SAM" id="MobiDB-lite"/>
    </source>
</evidence>